<organism evidence="1 2">
    <name type="scientific">Nonomuraea deserti</name>
    <dbReference type="NCBI Taxonomy" id="1848322"/>
    <lineage>
        <taxon>Bacteria</taxon>
        <taxon>Bacillati</taxon>
        <taxon>Actinomycetota</taxon>
        <taxon>Actinomycetes</taxon>
        <taxon>Streptosporangiales</taxon>
        <taxon>Streptosporangiaceae</taxon>
        <taxon>Nonomuraea</taxon>
    </lineage>
</organism>
<protein>
    <submittedName>
        <fullName evidence="1">Uncharacterized protein</fullName>
    </submittedName>
</protein>
<accession>A0A4R4W6E9</accession>
<dbReference type="RefSeq" id="WP_132591139.1">
    <property type="nucleotide sequence ID" value="NZ_SMKO01000002.1"/>
</dbReference>
<keyword evidence="2" id="KW-1185">Reference proteome</keyword>
<comment type="caution">
    <text evidence="1">The sequence shown here is derived from an EMBL/GenBank/DDBJ whole genome shotgun (WGS) entry which is preliminary data.</text>
</comment>
<gene>
    <name evidence="1" type="ORF">E1292_01390</name>
</gene>
<proteinExistence type="predicted"/>
<evidence type="ECO:0000313" key="1">
    <source>
        <dbReference type="EMBL" id="TDD12527.1"/>
    </source>
</evidence>
<dbReference type="AlphaFoldDB" id="A0A4R4W6E9"/>
<reference evidence="1 2" key="1">
    <citation type="submission" date="2019-03" db="EMBL/GenBank/DDBJ databases">
        <title>Draft genome sequences of novel Actinobacteria.</title>
        <authorList>
            <person name="Sahin N."/>
            <person name="Ay H."/>
            <person name="Saygin H."/>
        </authorList>
    </citation>
    <scope>NUCLEOTIDE SEQUENCE [LARGE SCALE GENOMIC DNA]</scope>
    <source>
        <strain evidence="1 2">KC310</strain>
    </source>
</reference>
<dbReference type="EMBL" id="SMKO01000002">
    <property type="protein sequence ID" value="TDD12527.1"/>
    <property type="molecule type" value="Genomic_DNA"/>
</dbReference>
<evidence type="ECO:0000313" key="2">
    <source>
        <dbReference type="Proteomes" id="UP000295258"/>
    </source>
</evidence>
<sequence>MTFQLFAEAHKYAGPVGPAYLSFSVDVVDGVGGQRLNMSLICLLRRLRVFSGLVAAPFDARCWFPVARPKLSMIQPWIARVLDLIFPVRLTVFPFRRPSAGVYGRNAA</sequence>
<name>A0A4R4W6E9_9ACTN</name>
<dbReference type="Proteomes" id="UP000295258">
    <property type="component" value="Unassembled WGS sequence"/>
</dbReference>